<dbReference type="InterPro" id="IPR045378">
    <property type="entry name" value="LNT_N"/>
</dbReference>
<dbReference type="SUPFAM" id="SSF56317">
    <property type="entry name" value="Carbon-nitrogen hydrolase"/>
    <property type="match status" value="1"/>
</dbReference>
<dbReference type="STRING" id="1592317.DPF_2045"/>
<dbReference type="NCBIfam" id="TIGR00546">
    <property type="entry name" value="lnt"/>
    <property type="match status" value="1"/>
</dbReference>
<dbReference type="UniPathway" id="UPA00666"/>
<dbReference type="PANTHER" id="PTHR38686">
    <property type="entry name" value="APOLIPOPROTEIN N-ACYLTRANSFERASE"/>
    <property type="match status" value="1"/>
</dbReference>
<feature type="transmembrane region" description="Helical" evidence="9">
    <location>
        <begin position="50"/>
        <end position="70"/>
    </location>
</feature>
<comment type="similarity">
    <text evidence="2 9">Belongs to the CN hydrolase family. Apolipoprotein N-acyltransferase subfamily.</text>
</comment>
<dbReference type="PROSITE" id="PS50263">
    <property type="entry name" value="CN_HYDROLASE"/>
    <property type="match status" value="1"/>
</dbReference>
<evidence type="ECO:0000256" key="1">
    <source>
        <dbReference type="ARBA" id="ARBA00004651"/>
    </source>
</evidence>
<dbReference type="Pfam" id="PF00795">
    <property type="entry name" value="CN_hydrolase"/>
    <property type="match status" value="1"/>
</dbReference>
<evidence type="ECO:0000256" key="7">
    <source>
        <dbReference type="ARBA" id="ARBA00023136"/>
    </source>
</evidence>
<dbReference type="EC" id="2.3.1.269" evidence="9"/>
<feature type="transmembrane region" description="Helical" evidence="9">
    <location>
        <begin position="82"/>
        <end position="104"/>
    </location>
</feature>
<dbReference type="InterPro" id="IPR036526">
    <property type="entry name" value="C-N_Hydrolase_sf"/>
</dbReference>
<dbReference type="Gene3D" id="3.60.110.10">
    <property type="entry name" value="Carbon-nitrogen hydrolase"/>
    <property type="match status" value="1"/>
</dbReference>
<dbReference type="GO" id="GO:0042158">
    <property type="term" value="P:lipoprotein biosynthetic process"/>
    <property type="evidence" value="ECO:0007669"/>
    <property type="project" value="UniProtKB-UniRule"/>
</dbReference>
<evidence type="ECO:0000256" key="4">
    <source>
        <dbReference type="ARBA" id="ARBA00022679"/>
    </source>
</evidence>
<sequence length="504" mass="56039">MPFWAFVGLTTLGTWFGFANPLIHIPPLVLTFPAGLAAIALVARSPRQAFVSGWILGTAVATLCLYWIVIPVHRYGHLPLLLALPCPVLIGSVLGLYASLYTLLIHGTRHRLPWPLHVFFAGCLWALLDWVQEWALTGFPWLTLPGAFSVWPWAVDAVRFVGTHGLAGILAALAMFAVYFGQTPRAFMGVAVIILGLGLPLLDPPAHPTGPNLRAIIVQGGIDQDHKWDPTFQNATVNVYTRLSRNASALHGTQLIVWPETAMPFYFQDDNHLQRQVRDLARQTNATLVLGAPGYTTTLENAQGYVLFNRAFLVTPEGRISSWYDKRHLVPFGEYIPLSSWFPFIRKLVVGAMDFSPGYSSAPLVQGDLSLGMLICYEAIFSNLAQESVAHGANILVNISNDTWFGASSAPWQHLYLSVLRAIEQNRFLIRCTNTGISAFIDNRGHIFDTSELFKKQTLVQDTLKPIEATTFYHDWYAYIHAGYALFPMLVGLWAWTRKPVARA</sequence>
<keyword evidence="12" id="KW-1185">Reference proteome</keyword>
<keyword evidence="6 9" id="KW-1133">Transmembrane helix</keyword>
<evidence type="ECO:0000256" key="9">
    <source>
        <dbReference type="HAMAP-Rule" id="MF_01148"/>
    </source>
</evidence>
<feature type="transmembrane region" description="Helical" evidence="9">
    <location>
        <begin position="157"/>
        <end position="179"/>
    </location>
</feature>
<keyword evidence="8 9" id="KW-0012">Acyltransferase</keyword>
<comment type="catalytic activity">
    <reaction evidence="9">
        <text>N-terminal S-1,2-diacyl-sn-glyceryl-L-cysteinyl-[lipoprotein] + a glycerophospholipid = N-acyl-S-1,2-diacyl-sn-glyceryl-L-cysteinyl-[lipoprotein] + a 2-acyl-sn-glycero-3-phospholipid + H(+)</text>
        <dbReference type="Rhea" id="RHEA:48228"/>
        <dbReference type="Rhea" id="RHEA-COMP:14681"/>
        <dbReference type="Rhea" id="RHEA-COMP:14684"/>
        <dbReference type="ChEBI" id="CHEBI:15378"/>
        <dbReference type="ChEBI" id="CHEBI:136912"/>
        <dbReference type="ChEBI" id="CHEBI:140656"/>
        <dbReference type="ChEBI" id="CHEBI:140657"/>
        <dbReference type="ChEBI" id="CHEBI:140660"/>
        <dbReference type="EC" id="2.3.1.269"/>
    </reaction>
</comment>
<evidence type="ECO:0000256" key="6">
    <source>
        <dbReference type="ARBA" id="ARBA00022989"/>
    </source>
</evidence>
<comment type="subcellular location">
    <subcellularLocation>
        <location evidence="1 9">Cell membrane</location>
        <topology evidence="1 9">Multi-pass membrane protein</topology>
    </subcellularLocation>
</comment>
<keyword evidence="7 9" id="KW-0472">Membrane</keyword>
<evidence type="ECO:0000256" key="8">
    <source>
        <dbReference type="ARBA" id="ARBA00023315"/>
    </source>
</evidence>
<dbReference type="PANTHER" id="PTHR38686:SF1">
    <property type="entry name" value="APOLIPOPROTEIN N-ACYLTRANSFERASE"/>
    <property type="match status" value="1"/>
</dbReference>
<dbReference type="Proteomes" id="UP000095200">
    <property type="component" value="Unassembled WGS sequence"/>
</dbReference>
<dbReference type="EMBL" id="BDFE01000017">
    <property type="protein sequence ID" value="GAU09322.1"/>
    <property type="molecule type" value="Genomic_DNA"/>
</dbReference>
<evidence type="ECO:0000256" key="3">
    <source>
        <dbReference type="ARBA" id="ARBA00022475"/>
    </source>
</evidence>
<dbReference type="GO" id="GO:0016410">
    <property type="term" value="F:N-acyltransferase activity"/>
    <property type="evidence" value="ECO:0007669"/>
    <property type="project" value="UniProtKB-UniRule"/>
</dbReference>
<comment type="caution">
    <text evidence="11">The sequence shown here is derived from an EMBL/GenBank/DDBJ whole genome shotgun (WGS) entry which is preliminary data.</text>
</comment>
<evidence type="ECO:0000256" key="2">
    <source>
        <dbReference type="ARBA" id="ARBA00010065"/>
    </source>
</evidence>
<keyword evidence="5 9" id="KW-0812">Transmembrane</keyword>
<reference evidence="12" key="1">
    <citation type="submission" date="2016-06" db="EMBL/GenBank/DDBJ databases">
        <title>Draft genome sequence of Desulfoplanes formicivorans strain Pf12B.</title>
        <authorList>
            <person name="Watanabe M."/>
            <person name="Kojima H."/>
            <person name="Fukui M."/>
        </authorList>
    </citation>
    <scope>NUCLEOTIDE SEQUENCE [LARGE SCALE GENOMIC DNA]</scope>
    <source>
        <strain evidence="12">Pf12B</strain>
    </source>
</reference>
<feature type="transmembrane region" description="Helical" evidence="9">
    <location>
        <begin position="22"/>
        <end position="43"/>
    </location>
</feature>
<organism evidence="11 12">
    <name type="scientific">Desulfoplanes formicivorans</name>
    <dbReference type="NCBI Taxonomy" id="1592317"/>
    <lineage>
        <taxon>Bacteria</taxon>
        <taxon>Pseudomonadati</taxon>
        <taxon>Thermodesulfobacteriota</taxon>
        <taxon>Desulfovibrionia</taxon>
        <taxon>Desulfovibrionales</taxon>
        <taxon>Desulfoplanaceae</taxon>
        <taxon>Desulfoplanes</taxon>
    </lineage>
</organism>
<evidence type="ECO:0000313" key="11">
    <source>
        <dbReference type="EMBL" id="GAU09322.1"/>
    </source>
</evidence>
<keyword evidence="11" id="KW-0449">Lipoprotein</keyword>
<dbReference type="InterPro" id="IPR004563">
    <property type="entry name" value="Apolipo_AcylTrfase"/>
</dbReference>
<gene>
    <name evidence="9" type="primary">lnt</name>
    <name evidence="11" type="ORF">DPF_2045</name>
</gene>
<dbReference type="CDD" id="cd07571">
    <property type="entry name" value="ALP_N-acyl_transferase"/>
    <property type="match status" value="1"/>
</dbReference>
<accession>A0A194AGW6</accession>
<dbReference type="HAMAP" id="MF_01148">
    <property type="entry name" value="Lnt"/>
    <property type="match status" value="1"/>
</dbReference>
<keyword evidence="3 9" id="KW-1003">Cell membrane</keyword>
<dbReference type="GO" id="GO:0005886">
    <property type="term" value="C:plasma membrane"/>
    <property type="evidence" value="ECO:0007669"/>
    <property type="project" value="UniProtKB-SubCell"/>
</dbReference>
<protein>
    <recommendedName>
        <fullName evidence="9">Apolipoprotein N-acyltransferase</fullName>
        <shortName evidence="9">ALP N-acyltransferase</shortName>
        <ecNumber evidence="9">2.3.1.269</ecNumber>
    </recommendedName>
</protein>
<dbReference type="AlphaFoldDB" id="A0A194AGW6"/>
<feature type="domain" description="CN hydrolase" evidence="10">
    <location>
        <begin position="218"/>
        <end position="466"/>
    </location>
</feature>
<comment type="pathway">
    <text evidence="9">Protein modification; lipoprotein biosynthesis (N-acyl transfer).</text>
</comment>
<comment type="function">
    <text evidence="9">Catalyzes the phospholipid dependent N-acylation of the N-terminal cysteine of apolipoprotein, the last step in lipoprotein maturation.</text>
</comment>
<dbReference type="InterPro" id="IPR003010">
    <property type="entry name" value="C-N_Hydrolase"/>
</dbReference>
<evidence type="ECO:0000259" key="10">
    <source>
        <dbReference type="PROSITE" id="PS50263"/>
    </source>
</evidence>
<evidence type="ECO:0000313" key="12">
    <source>
        <dbReference type="Proteomes" id="UP000095200"/>
    </source>
</evidence>
<keyword evidence="4 9" id="KW-0808">Transferase</keyword>
<name>A0A194AGW6_9BACT</name>
<feature type="transmembrane region" description="Helical" evidence="9">
    <location>
        <begin position="476"/>
        <end position="496"/>
    </location>
</feature>
<feature type="transmembrane region" description="Helical" evidence="9">
    <location>
        <begin position="116"/>
        <end position="137"/>
    </location>
</feature>
<dbReference type="Pfam" id="PF20154">
    <property type="entry name" value="LNT_N"/>
    <property type="match status" value="1"/>
</dbReference>
<evidence type="ECO:0000256" key="5">
    <source>
        <dbReference type="ARBA" id="ARBA00022692"/>
    </source>
</evidence>
<proteinExistence type="inferred from homology"/>
<feature type="transmembrane region" description="Helical" evidence="9">
    <location>
        <begin position="186"/>
        <end position="202"/>
    </location>
</feature>